<dbReference type="EMBL" id="CP042266">
    <property type="protein sequence ID" value="QDY79605.1"/>
    <property type="molecule type" value="Genomic_DNA"/>
</dbReference>
<dbReference type="CDD" id="cd00257">
    <property type="entry name" value="beta-trefoil_FSCN-like"/>
    <property type="match status" value="1"/>
</dbReference>
<gene>
    <name evidence="4" type="ORF">FQU76_27180</name>
</gene>
<dbReference type="Proteomes" id="UP000320580">
    <property type="component" value="Chromosome"/>
</dbReference>
<keyword evidence="5" id="KW-1185">Reference proteome</keyword>
<proteinExistence type="predicted"/>
<evidence type="ECO:0000256" key="2">
    <source>
        <dbReference type="SAM" id="SignalP"/>
    </source>
</evidence>
<protein>
    <recommendedName>
        <fullName evidence="3">Endonuclease/exonuclease/phosphatase domain-containing protein</fullName>
    </recommendedName>
</protein>
<evidence type="ECO:0000256" key="1">
    <source>
        <dbReference type="SAM" id="MobiDB-lite"/>
    </source>
</evidence>
<organism evidence="4 5">
    <name type="scientific">Streptomyces qinzhouensis</name>
    <dbReference type="NCBI Taxonomy" id="2599401"/>
    <lineage>
        <taxon>Bacteria</taxon>
        <taxon>Bacillati</taxon>
        <taxon>Actinomycetota</taxon>
        <taxon>Actinomycetes</taxon>
        <taxon>Kitasatosporales</taxon>
        <taxon>Streptomycetaceae</taxon>
        <taxon>Streptomyces</taxon>
    </lineage>
</organism>
<dbReference type="GO" id="GO:0003824">
    <property type="term" value="F:catalytic activity"/>
    <property type="evidence" value="ECO:0007669"/>
    <property type="project" value="InterPro"/>
</dbReference>
<feature type="region of interest" description="Disordered" evidence="1">
    <location>
        <begin position="423"/>
        <end position="443"/>
    </location>
</feature>
<keyword evidence="2" id="KW-0732">Signal</keyword>
<dbReference type="KEGG" id="sqz:FQU76_27180"/>
<dbReference type="Pfam" id="PF03372">
    <property type="entry name" value="Exo_endo_phos"/>
    <property type="match status" value="1"/>
</dbReference>
<dbReference type="Gene3D" id="3.60.10.10">
    <property type="entry name" value="Endonuclease/exonuclease/phosphatase"/>
    <property type="match status" value="1"/>
</dbReference>
<name>A0A5B8JCX9_9ACTN</name>
<dbReference type="Gene3D" id="2.80.10.50">
    <property type="match status" value="1"/>
</dbReference>
<evidence type="ECO:0000259" key="3">
    <source>
        <dbReference type="Pfam" id="PF03372"/>
    </source>
</evidence>
<feature type="signal peptide" evidence="2">
    <location>
        <begin position="1"/>
        <end position="26"/>
    </location>
</feature>
<dbReference type="AlphaFoldDB" id="A0A5B8JCX9"/>
<dbReference type="RefSeq" id="WP_146482891.1">
    <property type="nucleotide sequence ID" value="NZ_CP042266.1"/>
</dbReference>
<dbReference type="OrthoDB" id="3515699at2"/>
<evidence type="ECO:0000313" key="4">
    <source>
        <dbReference type="EMBL" id="QDY79605.1"/>
    </source>
</evidence>
<dbReference type="SUPFAM" id="SSF50405">
    <property type="entry name" value="Actin-crosslinking proteins"/>
    <property type="match status" value="1"/>
</dbReference>
<feature type="domain" description="Endonuclease/exonuclease/phosphatase" evidence="3">
    <location>
        <begin position="216"/>
        <end position="482"/>
    </location>
</feature>
<reference evidence="4 5" key="1">
    <citation type="submission" date="2019-07" db="EMBL/GenBank/DDBJ databases">
        <authorList>
            <person name="Zhu P."/>
        </authorList>
    </citation>
    <scope>NUCLEOTIDE SEQUENCE [LARGE SCALE GENOMIC DNA]</scope>
    <source>
        <strain evidence="4 5">SSL-25</strain>
    </source>
</reference>
<sequence length="492" mass="53138">MLKTRIRATLAVCAALLGLVAPSASAAVPPAAAAPPSELAKSAGQKFHLKHLYSGKYVTVSGTDSGVSEGALRALVDRPVTGEAGLPHTFSLHTSRRTGNDRYGEMVTLRSEQNGSYVTAEANYTEPQRGILRARSDGPIGEWERFTLKSQGGGVYTLKSLATEQYLSVPDHGNGLLRAVAPSVTGDREKFTLEPVKAGSLGPASGVPTRNSLDVMTWNVCTNNGTDRGCNGFYQNTPADFTKTFMEMVGVRNPDIILLQEFCEKYARPLEDALERGGTEKWDVRFAPIEYRVSGSENGNLRAQKPCVMDGKNADRGAYGVAIAVPAENTFYQAHPLTSPNKSNVEQRTALCASVPSWSVLACTTHFTPRAAGDDPDPRIAQASELRAEITEATAKGYRVIFGGDLNAKPDEMGAESFYGAGHQECDRNNRPTFDPTPDTPGDEKKLDYLFGPANTTWHLCSVTDDNKKPDEKLPAVSYSDHHALRGVISLR</sequence>
<dbReference type="InterPro" id="IPR005135">
    <property type="entry name" value="Endo/exonuclease/phosphatase"/>
</dbReference>
<dbReference type="InterPro" id="IPR036691">
    <property type="entry name" value="Endo/exonu/phosph_ase_sf"/>
</dbReference>
<dbReference type="SUPFAM" id="SSF56219">
    <property type="entry name" value="DNase I-like"/>
    <property type="match status" value="1"/>
</dbReference>
<dbReference type="InterPro" id="IPR008999">
    <property type="entry name" value="Actin-crosslinking"/>
</dbReference>
<evidence type="ECO:0000313" key="5">
    <source>
        <dbReference type="Proteomes" id="UP000320580"/>
    </source>
</evidence>
<accession>A0A5B8JCX9</accession>
<feature type="chain" id="PRO_5039377925" description="Endonuclease/exonuclease/phosphatase domain-containing protein" evidence="2">
    <location>
        <begin position="27"/>
        <end position="492"/>
    </location>
</feature>